<organism evidence="2 3">
    <name type="scientific">Colletotrichum costaricense</name>
    <dbReference type="NCBI Taxonomy" id="1209916"/>
    <lineage>
        <taxon>Eukaryota</taxon>
        <taxon>Fungi</taxon>
        <taxon>Dikarya</taxon>
        <taxon>Ascomycota</taxon>
        <taxon>Pezizomycotina</taxon>
        <taxon>Sordariomycetes</taxon>
        <taxon>Hypocreomycetidae</taxon>
        <taxon>Glomerellales</taxon>
        <taxon>Glomerellaceae</taxon>
        <taxon>Colletotrichum</taxon>
        <taxon>Colletotrichum acutatum species complex</taxon>
    </lineage>
</organism>
<proteinExistence type="predicted"/>
<sequence>MPSPIPRLLPPIFSIFDSGLAETANNPLFYLSHDAEPSETDNAIGINIHAGPFSTAPIIAHLTHRLSPLPPRPRRRESNSSDTPKILLHEDRGRQGNALGFRSLFSRIIRGRGYQGLWRFTMRLRDPCWAEMTTDSYLGRGGYAKVDEELVAMISIDPSRPYLGTGFRFLNSAAIPPNAKETPFLNDDFALVAIMSGIGIIMGENETLGGVLTAEEIQASQRPHLKRAALVEKHAREAKEWLATLDLLDDNDRDDEPPHIRRAERIAPWRDLHGSRGTVTRGKEGVSGKTKSSKATPPGDRRQRSLSAPETSSQRRAAEKTLHHDASRRQEWEKRPAVDETDYAAAVFTEELVWGSRPDESERHLGTRRNAN</sequence>
<keyword evidence="3" id="KW-1185">Reference proteome</keyword>
<feature type="compositionally biased region" description="Basic and acidic residues" evidence="1">
    <location>
        <begin position="316"/>
        <end position="338"/>
    </location>
</feature>
<dbReference type="Proteomes" id="UP001240678">
    <property type="component" value="Unassembled WGS sequence"/>
</dbReference>
<feature type="compositionally biased region" description="Polar residues" evidence="1">
    <location>
        <begin position="305"/>
        <end position="315"/>
    </location>
</feature>
<feature type="compositionally biased region" description="Basic and acidic residues" evidence="1">
    <location>
        <begin position="256"/>
        <end position="274"/>
    </location>
</feature>
<dbReference type="AlphaFoldDB" id="A0AAI9Z2H7"/>
<accession>A0AAI9Z2H7</accession>
<evidence type="ECO:0000313" key="2">
    <source>
        <dbReference type="EMBL" id="KAK1532357.1"/>
    </source>
</evidence>
<dbReference type="GeneID" id="85336069"/>
<comment type="caution">
    <text evidence="2">The sequence shown here is derived from an EMBL/GenBank/DDBJ whole genome shotgun (WGS) entry which is preliminary data.</text>
</comment>
<name>A0AAI9Z2H7_9PEZI</name>
<protein>
    <submittedName>
        <fullName evidence="2">Uncharacterized protein</fullName>
    </submittedName>
</protein>
<feature type="region of interest" description="Disordered" evidence="1">
    <location>
        <begin position="249"/>
        <end position="341"/>
    </location>
</feature>
<dbReference type="EMBL" id="MOOE01000004">
    <property type="protein sequence ID" value="KAK1532357.1"/>
    <property type="molecule type" value="Genomic_DNA"/>
</dbReference>
<dbReference type="RefSeq" id="XP_060316480.1">
    <property type="nucleotide sequence ID" value="XM_060452522.1"/>
</dbReference>
<evidence type="ECO:0000256" key="1">
    <source>
        <dbReference type="SAM" id="MobiDB-lite"/>
    </source>
</evidence>
<gene>
    <name evidence="2" type="ORF">CCOS01_04340</name>
</gene>
<evidence type="ECO:0000313" key="3">
    <source>
        <dbReference type="Proteomes" id="UP001240678"/>
    </source>
</evidence>
<reference evidence="2 3" key="1">
    <citation type="submission" date="2016-10" db="EMBL/GenBank/DDBJ databases">
        <title>The genome sequence of Colletotrichum fioriniae PJ7.</title>
        <authorList>
            <person name="Baroncelli R."/>
        </authorList>
    </citation>
    <scope>NUCLEOTIDE SEQUENCE [LARGE SCALE GENOMIC DNA]</scope>
    <source>
        <strain evidence="2 3">IMI 309622</strain>
    </source>
</reference>
<feature type="region of interest" description="Disordered" evidence="1">
    <location>
        <begin position="66"/>
        <end position="88"/>
    </location>
</feature>